<evidence type="ECO:0000256" key="1">
    <source>
        <dbReference type="SAM" id="MobiDB-lite"/>
    </source>
</evidence>
<evidence type="ECO:0000313" key="3">
    <source>
        <dbReference type="Proteomes" id="UP000230024"/>
    </source>
</evidence>
<gene>
    <name evidence="2" type="ORF">CT122_14670</name>
</gene>
<proteinExistence type="predicted"/>
<organism evidence="2 3">
    <name type="scientific">Pseudomonas syringae pv. actinidiae</name>
    <dbReference type="NCBI Taxonomy" id="103796"/>
    <lineage>
        <taxon>Bacteria</taxon>
        <taxon>Pseudomonadati</taxon>
        <taxon>Pseudomonadota</taxon>
        <taxon>Gammaproteobacteria</taxon>
        <taxon>Pseudomonadales</taxon>
        <taxon>Pseudomonadaceae</taxon>
        <taxon>Pseudomonas</taxon>
        <taxon>Pseudomonas syringae</taxon>
    </lineage>
</organism>
<accession>A0AAU8XGR1</accession>
<protein>
    <submittedName>
        <fullName evidence="2">Uncharacterized protein</fullName>
    </submittedName>
</protein>
<feature type="region of interest" description="Disordered" evidence="1">
    <location>
        <begin position="78"/>
        <end position="111"/>
    </location>
</feature>
<dbReference type="Proteomes" id="UP000230024">
    <property type="component" value="Chromosome"/>
</dbReference>
<feature type="compositionally biased region" description="Low complexity" evidence="1">
    <location>
        <begin position="80"/>
        <end position="91"/>
    </location>
</feature>
<name>A0AAU8XGR1_PSESF</name>
<dbReference type="AlphaFoldDB" id="A0AAU8XGR1"/>
<reference evidence="2 3" key="1">
    <citation type="submission" date="2017-11" db="EMBL/GenBank/DDBJ databases">
        <title>Complete DNA Sequence of Pseudomonas syringae pv. actinidiae, biovar 5 (Psa5).</title>
        <authorList>
            <person name="Butler M."/>
            <person name="Taiaroa G."/>
            <person name="Sumpter N."/>
            <person name="Poulter R."/>
        </authorList>
    </citation>
    <scope>NUCLEOTIDE SEQUENCE [LARGE SCALE GENOMIC DNA]</scope>
    <source>
        <strain evidence="2 3">MAFF212063</strain>
    </source>
</reference>
<sequence length="111" mass="11725">MGCAAALKPATSVVSDEPSRPVLLPVPGSSRASLLLRPQARIKGGRCLFGPQRGFCPEGVGTGRRFACPRKGLCILRNAPSETPSSRTSPTQKRSVARSAPTLIDRGRATR</sequence>
<evidence type="ECO:0000313" key="2">
    <source>
        <dbReference type="EMBL" id="ATV17956.1"/>
    </source>
</evidence>
<feature type="region of interest" description="Disordered" evidence="1">
    <location>
        <begin position="1"/>
        <end position="27"/>
    </location>
</feature>
<dbReference type="EMBL" id="CP024712">
    <property type="protein sequence ID" value="ATV17956.1"/>
    <property type="molecule type" value="Genomic_DNA"/>
</dbReference>